<keyword evidence="11" id="KW-1185">Reference proteome</keyword>
<dbReference type="InterPro" id="IPR036324">
    <property type="entry name" value="Mn/Fe_SOD_N_sf"/>
</dbReference>
<dbReference type="SUPFAM" id="SSF54719">
    <property type="entry name" value="Fe,Mn superoxide dismutase (SOD), C-terminal domain"/>
    <property type="match status" value="1"/>
</dbReference>
<dbReference type="Pfam" id="PF02777">
    <property type="entry name" value="Sod_Fe_C"/>
    <property type="match status" value="1"/>
</dbReference>
<name>A0A0G3EKM0_9BACT</name>
<dbReference type="AlphaFoldDB" id="A0A0G3EKM0"/>
<feature type="domain" description="Manganese/iron superoxide dismutase N-terminal" evidence="8">
    <location>
        <begin position="42"/>
        <end position="125"/>
    </location>
</feature>
<dbReference type="EMBL" id="CP010904">
    <property type="protein sequence ID" value="AKJ65305.1"/>
    <property type="molecule type" value="Genomic_DNA"/>
</dbReference>
<dbReference type="PROSITE" id="PS00088">
    <property type="entry name" value="SOD_MN"/>
    <property type="match status" value="1"/>
</dbReference>
<evidence type="ECO:0000256" key="2">
    <source>
        <dbReference type="ARBA" id="ARBA00012682"/>
    </source>
</evidence>
<evidence type="ECO:0000256" key="3">
    <source>
        <dbReference type="ARBA" id="ARBA00022723"/>
    </source>
</evidence>
<dbReference type="PATRIC" id="fig|1609981.3.peg.2153"/>
<feature type="binding site" evidence="6">
    <location>
        <position position="66"/>
    </location>
    <ligand>
        <name>Mn(2+)</name>
        <dbReference type="ChEBI" id="CHEBI:29035"/>
    </ligand>
</feature>
<dbReference type="InterPro" id="IPR006311">
    <property type="entry name" value="TAT_signal"/>
</dbReference>
<sequence length="239" mass="25741">MKTAHSTHSSGTIHRRGFIGAAGATAALAAGGPAAAAAGAPYRQPPLPYSENALEPVITSRTLSFHYGKHHRGYVNNVNELVKGTDWAGMPLDQLVVQTADNPEYAAVFNNAAQAWNHAFYWNSMRPGGGGEPPAELKKMMQDVFGGVKACCKKLADAAGSQFGSGWAWLAVDGHGTLNVLKTANADTPLARGMTPLLTIDVWEHAYYLDYQNRRGAYVAAVLDKLINWDFAMRNLERA</sequence>
<dbReference type="PIRSF" id="PIRSF000349">
    <property type="entry name" value="SODismutase"/>
    <property type="match status" value="1"/>
</dbReference>
<evidence type="ECO:0000256" key="4">
    <source>
        <dbReference type="ARBA" id="ARBA00023002"/>
    </source>
</evidence>
<dbReference type="InterPro" id="IPR001189">
    <property type="entry name" value="Mn/Fe_SOD"/>
</dbReference>
<dbReference type="RefSeq" id="WP_082116689.1">
    <property type="nucleotide sequence ID" value="NZ_CP010904.1"/>
</dbReference>
<dbReference type="InterPro" id="IPR019832">
    <property type="entry name" value="Mn/Fe_SOD_C"/>
</dbReference>
<dbReference type="STRING" id="1307763.L21SP4_02072"/>
<dbReference type="PANTHER" id="PTHR42769">
    <property type="entry name" value="SUPEROXIDE DISMUTASE"/>
    <property type="match status" value="1"/>
</dbReference>
<keyword evidence="5" id="KW-0408">Iron</keyword>
<comment type="function">
    <text evidence="7">Destroys radicals which are normally produced within the cells and which are toxic to biological systems.</text>
</comment>
<reference evidence="11" key="1">
    <citation type="submission" date="2015-02" db="EMBL/GenBank/DDBJ databases">
        <title>Description and complete genome sequence of the first cultured representative of the subdivision 5 of the Verrucomicrobia phylum.</title>
        <authorList>
            <person name="Spring S."/>
            <person name="Bunk B."/>
            <person name="Sproer C."/>
            <person name="Klenk H.-P."/>
        </authorList>
    </citation>
    <scope>NUCLEOTIDE SEQUENCE [LARGE SCALE GENOMIC DNA]</scope>
    <source>
        <strain evidence="11">L21-Fru-AB</strain>
    </source>
</reference>
<dbReference type="Gene3D" id="3.55.40.20">
    <property type="entry name" value="Iron/manganese superoxide dismutase, C-terminal domain"/>
    <property type="match status" value="1"/>
</dbReference>
<keyword evidence="3 6" id="KW-0479">Metal-binding</keyword>
<evidence type="ECO:0000256" key="7">
    <source>
        <dbReference type="RuleBase" id="RU000414"/>
    </source>
</evidence>
<comment type="catalytic activity">
    <reaction evidence="7">
        <text>2 superoxide + 2 H(+) = H2O2 + O2</text>
        <dbReference type="Rhea" id="RHEA:20696"/>
        <dbReference type="ChEBI" id="CHEBI:15378"/>
        <dbReference type="ChEBI" id="CHEBI:15379"/>
        <dbReference type="ChEBI" id="CHEBI:16240"/>
        <dbReference type="ChEBI" id="CHEBI:18421"/>
        <dbReference type="EC" id="1.15.1.1"/>
    </reaction>
</comment>
<dbReference type="GO" id="GO:0004784">
    <property type="term" value="F:superoxide dismutase activity"/>
    <property type="evidence" value="ECO:0007669"/>
    <property type="project" value="UniProtKB-EC"/>
</dbReference>
<evidence type="ECO:0000256" key="1">
    <source>
        <dbReference type="ARBA" id="ARBA00008714"/>
    </source>
</evidence>
<dbReference type="PROSITE" id="PS51318">
    <property type="entry name" value="TAT"/>
    <property type="match status" value="1"/>
</dbReference>
<dbReference type="FunFam" id="1.10.287.990:FF:000002">
    <property type="entry name" value="Superoxide dismutase"/>
    <property type="match status" value="1"/>
</dbReference>
<feature type="binding site" evidence="6">
    <location>
        <position position="118"/>
    </location>
    <ligand>
        <name>Mn(2+)</name>
        <dbReference type="ChEBI" id="CHEBI:29035"/>
    </ligand>
</feature>
<dbReference type="Pfam" id="PF00081">
    <property type="entry name" value="Sod_Fe_N"/>
    <property type="match status" value="1"/>
</dbReference>
<feature type="binding site" evidence="6">
    <location>
        <position position="205"/>
    </location>
    <ligand>
        <name>Mn(2+)</name>
        <dbReference type="ChEBI" id="CHEBI:29035"/>
    </ligand>
</feature>
<dbReference type="Gene3D" id="1.10.287.990">
    <property type="entry name" value="Fe,Mn superoxide dismutase (SOD) domain"/>
    <property type="match status" value="1"/>
</dbReference>
<dbReference type="SUPFAM" id="SSF46609">
    <property type="entry name" value="Fe,Mn superoxide dismutase (SOD), N-terminal domain"/>
    <property type="match status" value="1"/>
</dbReference>
<keyword evidence="4 7" id="KW-0560">Oxidoreductase</keyword>
<accession>A0A0G3EKM0</accession>
<evidence type="ECO:0000313" key="11">
    <source>
        <dbReference type="Proteomes" id="UP000035268"/>
    </source>
</evidence>
<dbReference type="KEGG" id="vbl:L21SP4_02072"/>
<evidence type="ECO:0000313" key="10">
    <source>
        <dbReference type="EMBL" id="AKJ65305.1"/>
    </source>
</evidence>
<protein>
    <recommendedName>
        <fullName evidence="2 7">Superoxide dismutase</fullName>
        <ecNumber evidence="2 7">1.15.1.1</ecNumber>
    </recommendedName>
</protein>
<evidence type="ECO:0000259" key="9">
    <source>
        <dbReference type="Pfam" id="PF02777"/>
    </source>
</evidence>
<dbReference type="OrthoDB" id="9803125at2"/>
<organism evidence="10 11">
    <name type="scientific">Kiritimatiella glycovorans</name>
    <dbReference type="NCBI Taxonomy" id="1307763"/>
    <lineage>
        <taxon>Bacteria</taxon>
        <taxon>Pseudomonadati</taxon>
        <taxon>Kiritimatiellota</taxon>
        <taxon>Kiritimatiellia</taxon>
        <taxon>Kiritimatiellales</taxon>
        <taxon>Kiritimatiellaceae</taxon>
        <taxon>Kiritimatiella</taxon>
    </lineage>
</organism>
<reference evidence="10 11" key="2">
    <citation type="journal article" date="2016" name="ISME J.">
        <title>Characterization of the first cultured representative of Verrucomicrobia subdivision 5 indicates the proposal of a novel phylum.</title>
        <authorList>
            <person name="Spring S."/>
            <person name="Bunk B."/>
            <person name="Sproer C."/>
            <person name="Schumann P."/>
            <person name="Rohde M."/>
            <person name="Tindall B.J."/>
            <person name="Klenk H.P."/>
        </authorList>
    </citation>
    <scope>NUCLEOTIDE SEQUENCE [LARGE SCALE GENOMIC DNA]</scope>
    <source>
        <strain evidence="10 11">L21-Fru-AB</strain>
    </source>
</reference>
<dbReference type="InterPro" id="IPR036314">
    <property type="entry name" value="SOD_C_sf"/>
</dbReference>
<dbReference type="Proteomes" id="UP000035268">
    <property type="component" value="Chromosome"/>
</dbReference>
<dbReference type="EC" id="1.15.1.1" evidence="2 7"/>
<dbReference type="InterPro" id="IPR019831">
    <property type="entry name" value="Mn/Fe_SOD_N"/>
</dbReference>
<evidence type="ECO:0000256" key="6">
    <source>
        <dbReference type="PIRSR" id="PIRSR000349-1"/>
    </source>
</evidence>
<gene>
    <name evidence="10" type="primary">sodB</name>
    <name evidence="10" type="ORF">L21SP4_02072</name>
</gene>
<dbReference type="PRINTS" id="PR01703">
    <property type="entry name" value="MNSODISMTASE"/>
</dbReference>
<proteinExistence type="inferred from homology"/>
<dbReference type="GO" id="GO:0046872">
    <property type="term" value="F:metal ion binding"/>
    <property type="evidence" value="ECO:0007669"/>
    <property type="project" value="UniProtKB-KW"/>
</dbReference>
<feature type="domain" description="Manganese/iron superoxide dismutase C-terminal" evidence="9">
    <location>
        <begin position="135"/>
        <end position="234"/>
    </location>
</feature>
<comment type="similarity">
    <text evidence="1 7">Belongs to the iron/manganese superoxide dismutase family.</text>
</comment>
<evidence type="ECO:0000259" key="8">
    <source>
        <dbReference type="Pfam" id="PF00081"/>
    </source>
</evidence>
<dbReference type="PANTHER" id="PTHR42769:SF3">
    <property type="entry name" value="SUPEROXIDE DISMUTASE [FE] 2, CHLOROPLASTIC"/>
    <property type="match status" value="1"/>
</dbReference>
<dbReference type="InterPro" id="IPR019833">
    <property type="entry name" value="Mn/Fe_SOD_BS"/>
</dbReference>
<feature type="binding site" evidence="6">
    <location>
        <position position="201"/>
    </location>
    <ligand>
        <name>Mn(2+)</name>
        <dbReference type="ChEBI" id="CHEBI:29035"/>
    </ligand>
</feature>
<evidence type="ECO:0000256" key="5">
    <source>
        <dbReference type="ARBA" id="ARBA00023004"/>
    </source>
</evidence>